<evidence type="ECO:0000313" key="4">
    <source>
        <dbReference type="Proteomes" id="UP000669239"/>
    </source>
</evidence>
<dbReference type="InterPro" id="IPR017853">
    <property type="entry name" value="GH"/>
</dbReference>
<dbReference type="Proteomes" id="UP000669239">
    <property type="component" value="Unassembled WGS sequence"/>
</dbReference>
<reference evidence="3 4" key="1">
    <citation type="journal article" date="2020" name="Cell Host Microbe">
        <title>Functional and Genomic Variation between Human-Derived Isolates of Lachnospiraceae Reveals Inter- and Intra-Species Diversity.</title>
        <authorList>
            <person name="Sorbara M.T."/>
            <person name="Littmann E.R."/>
            <person name="Fontana E."/>
            <person name="Moody T.U."/>
            <person name="Kohout C.E."/>
            <person name="Gjonbalaj M."/>
            <person name="Eaton V."/>
            <person name="Seok R."/>
            <person name="Leiner I.M."/>
            <person name="Pamer E.G."/>
        </authorList>
    </citation>
    <scope>NUCLEOTIDE SEQUENCE [LARGE SCALE GENOMIC DNA]</scope>
    <source>
        <strain evidence="3 4">MSK.1.17</strain>
    </source>
</reference>
<accession>A0AAW5BZQ7</accession>
<reference evidence="3" key="2">
    <citation type="submission" date="2020-02" db="EMBL/GenBank/DDBJ databases">
        <authorList>
            <person name="Littmann E."/>
            <person name="Sorbara M."/>
        </authorList>
    </citation>
    <scope>NUCLEOTIDE SEQUENCE</scope>
    <source>
        <strain evidence="3">MSK.1.17</strain>
    </source>
</reference>
<evidence type="ECO:0000256" key="1">
    <source>
        <dbReference type="SAM" id="SignalP"/>
    </source>
</evidence>
<dbReference type="EMBL" id="JAAITT010000049">
    <property type="protein sequence ID" value="NSJ51850.1"/>
    <property type="molecule type" value="Genomic_DNA"/>
</dbReference>
<dbReference type="Proteomes" id="UP001299608">
    <property type="component" value="Unassembled WGS sequence"/>
</dbReference>
<comment type="caution">
    <text evidence="2">The sequence shown here is derived from an EMBL/GenBank/DDBJ whole genome shotgun (WGS) entry which is preliminary data.</text>
</comment>
<feature type="chain" id="PRO_5043845811" evidence="1">
    <location>
        <begin position="27"/>
        <end position="538"/>
    </location>
</feature>
<evidence type="ECO:0000313" key="5">
    <source>
        <dbReference type="Proteomes" id="UP001299608"/>
    </source>
</evidence>
<keyword evidence="3" id="KW-0378">Hydrolase</keyword>
<dbReference type="GeneID" id="97207471"/>
<dbReference type="RefSeq" id="WP_165641928.1">
    <property type="nucleotide sequence ID" value="NZ_BAABZL010000001.1"/>
</dbReference>
<organism evidence="2 5">
    <name type="scientific">Enterocloster aldenensis</name>
    <dbReference type="NCBI Taxonomy" id="358742"/>
    <lineage>
        <taxon>Bacteria</taxon>
        <taxon>Bacillati</taxon>
        <taxon>Bacillota</taxon>
        <taxon>Clostridia</taxon>
        <taxon>Lachnospirales</taxon>
        <taxon>Lachnospiraceae</taxon>
        <taxon>Enterocloster</taxon>
    </lineage>
</organism>
<dbReference type="SUPFAM" id="SSF51445">
    <property type="entry name" value="(Trans)glycosidases"/>
    <property type="match status" value="1"/>
</dbReference>
<reference evidence="2" key="3">
    <citation type="submission" date="2022-01" db="EMBL/GenBank/DDBJ databases">
        <title>Collection of gut derived symbiotic bacterial strains cultured from healthy donors.</title>
        <authorList>
            <person name="Lin H."/>
            <person name="Kohout C."/>
            <person name="Waligurski E."/>
            <person name="Pamer E.G."/>
        </authorList>
    </citation>
    <scope>NUCLEOTIDE SEQUENCE</scope>
    <source>
        <strain evidence="2">DFI.6.55</strain>
    </source>
</reference>
<dbReference type="EMBL" id="JAKNGE010000008">
    <property type="protein sequence ID" value="MCG4745373.1"/>
    <property type="molecule type" value="Genomic_DNA"/>
</dbReference>
<keyword evidence="1" id="KW-0732">Signal</keyword>
<protein>
    <submittedName>
        <fullName evidence="3">Glycoside hydrolase family 5 protein</fullName>
    </submittedName>
</protein>
<proteinExistence type="predicted"/>
<dbReference type="GO" id="GO:0016787">
    <property type="term" value="F:hydrolase activity"/>
    <property type="evidence" value="ECO:0007669"/>
    <property type="project" value="UniProtKB-KW"/>
</dbReference>
<feature type="signal peptide" evidence="1">
    <location>
        <begin position="1"/>
        <end position="26"/>
    </location>
</feature>
<keyword evidence="4" id="KW-1185">Reference proteome</keyword>
<evidence type="ECO:0000313" key="2">
    <source>
        <dbReference type="EMBL" id="MCG4745373.1"/>
    </source>
</evidence>
<dbReference type="AlphaFoldDB" id="A0AAW5BZQ7"/>
<name>A0AAW5BZQ7_9FIRM</name>
<evidence type="ECO:0000313" key="3">
    <source>
        <dbReference type="EMBL" id="NSJ51850.1"/>
    </source>
</evidence>
<dbReference type="Gene3D" id="3.20.20.80">
    <property type="entry name" value="Glycosidases"/>
    <property type="match status" value="1"/>
</dbReference>
<sequence>MKKHVLRITAALGAAAFLFTTGFARAEDHASGKAGYLKSATYYSDDWVINFWNSESSRMDEELAQIAEDGFNNIILVVPWREFQPGTSPCTYNSYAWDKLDRVMEAAADQGLSVMLRVGYTWDYYGRDDVLSRYRGLMYDGDIRDAWMEYVGRLYGRASSHGNFCGGFITWEDFWNFTDTSAGLGNKASARKMARQCGYTEYAGEHYTLEELEEMYGHSLDSYDDLYFPGKDSYARKVFFEFYDDFLNGLLAESQEAFPGLSMEVRLDVDPVEHADGSLEGFMHSSTFPSGNAAYTSTMYSVPMGFPNEHERVTADEVLEKLPVFMNRLHVYGGGKPVYIDQFLFTDNTVGYEHNAQLMDDQKALFLEKAAPVLKSMTMGYGIWTYRDYGDNKLYNAQFGLGQEGWRFSGGSSVVRRGKTRQAKIPGGAGIFQDIGNRMTGTTGKDTHVRFLAESEGSSQLAVSASGRTKTVEVKGPGPVELVFENCSAKDFSIRVSGDTAYVDDIQVFTFTTQGELYQMDGSEGSCIEALRLMNQNL</sequence>
<gene>
    <name evidence="3" type="ORF">G5B36_24550</name>
    <name evidence="2" type="ORF">L0N08_08135</name>
</gene>